<comment type="similarity">
    <text evidence="2">Belongs to the FtsK/SpoIIIE/SftA family.</text>
</comment>
<keyword evidence="5 15" id="KW-0812">Transmembrane</keyword>
<dbReference type="EMBL" id="LT670848">
    <property type="protein sequence ID" value="SHM57759.1"/>
    <property type="molecule type" value="Genomic_DNA"/>
</dbReference>
<dbReference type="InterPro" id="IPR036390">
    <property type="entry name" value="WH_DNA-bd_sf"/>
</dbReference>
<feature type="binding site" evidence="13">
    <location>
        <begin position="454"/>
        <end position="461"/>
    </location>
    <ligand>
        <name>ATP</name>
        <dbReference type="ChEBI" id="CHEBI:30616"/>
    </ligand>
</feature>
<reference evidence="18" key="1">
    <citation type="submission" date="2016-11" db="EMBL/GenBank/DDBJ databases">
        <authorList>
            <person name="Varghese N."/>
            <person name="Submissions S."/>
        </authorList>
    </citation>
    <scope>NUCLEOTIDE SEQUENCE [LARGE SCALE GENOMIC DNA]</scope>
    <source>
        <strain evidence="18">ACAM 48</strain>
    </source>
</reference>
<evidence type="ECO:0000256" key="4">
    <source>
        <dbReference type="ARBA" id="ARBA00022618"/>
    </source>
</evidence>
<protein>
    <submittedName>
        <fullName evidence="17">DNA segregation ATPase FtsK/SpoIIIE, S-DNA-T family</fullName>
    </submittedName>
</protein>
<dbReference type="InterPro" id="IPR036388">
    <property type="entry name" value="WH-like_DNA-bd_sf"/>
</dbReference>
<dbReference type="OrthoDB" id="9807790at2"/>
<dbReference type="InterPro" id="IPR027417">
    <property type="entry name" value="P-loop_NTPase"/>
</dbReference>
<dbReference type="Pfam" id="PF09397">
    <property type="entry name" value="FtsK_gamma"/>
    <property type="match status" value="1"/>
</dbReference>
<evidence type="ECO:0000256" key="5">
    <source>
        <dbReference type="ARBA" id="ARBA00022692"/>
    </source>
</evidence>
<dbReference type="Gene3D" id="1.10.10.10">
    <property type="entry name" value="Winged helix-like DNA-binding domain superfamily/Winged helix DNA-binding domain"/>
    <property type="match status" value="1"/>
</dbReference>
<proteinExistence type="inferred from homology"/>
<accession>A0A1M7JXJ5</accession>
<dbReference type="InterPro" id="IPR002543">
    <property type="entry name" value="FtsK_dom"/>
</dbReference>
<dbReference type="PANTHER" id="PTHR22683">
    <property type="entry name" value="SPORULATION PROTEIN RELATED"/>
    <property type="match status" value="1"/>
</dbReference>
<evidence type="ECO:0000256" key="15">
    <source>
        <dbReference type="SAM" id="Phobius"/>
    </source>
</evidence>
<keyword evidence="12" id="KW-0131">Cell cycle</keyword>
<dbReference type="Proteomes" id="UP000190235">
    <property type="component" value="Chromosome I"/>
</dbReference>
<evidence type="ECO:0000256" key="3">
    <source>
        <dbReference type="ARBA" id="ARBA00022475"/>
    </source>
</evidence>
<evidence type="ECO:0000256" key="11">
    <source>
        <dbReference type="ARBA" id="ARBA00023136"/>
    </source>
</evidence>
<keyword evidence="18" id="KW-1185">Reference proteome</keyword>
<dbReference type="InterPro" id="IPR018541">
    <property type="entry name" value="Ftsk_gamma"/>
</dbReference>
<dbReference type="GO" id="GO:0003677">
    <property type="term" value="F:DNA binding"/>
    <property type="evidence" value="ECO:0007669"/>
    <property type="project" value="UniProtKB-KW"/>
</dbReference>
<evidence type="ECO:0000256" key="9">
    <source>
        <dbReference type="ARBA" id="ARBA00022989"/>
    </source>
</evidence>
<dbReference type="PROSITE" id="PS50901">
    <property type="entry name" value="FTSK"/>
    <property type="match status" value="1"/>
</dbReference>
<sequence length="789" mass="87969">MAKKKIRTKTSTGKKSTKFSFKLNRQQKVVLGSFLMLFGLALSVAFISFLFNWEVDQSTLGEFSNREIETKNWLSKFGATVSDFFMYKGFGIAAFIFSILVSYTGFHLFLGVKSTKLRESWFWGILIMLWLAIFFGFFAAENPLLGGRIGFEMNDFLQDYLGFFGTILLMLFLFIAYLTLRLNLTPELIGSFLKSKKESLNKEFKSNGEEISATEEETDWKEKVTPKQEKPTEKSSAEIKLDATPPKDEKPSPASKTKSVEPEEVEMEVETTQEEELDEDKISNKIVKDFGEFDPTLELSNYKFPTLDLLQEYGGGITVDQEELEGHKNRIVDTLKNYKIEIAQIKATVGPTVTLYEIVPEAGIRISKIKNLEDDIALSLSALGIRIIAPIPGKGTIGIEVPNKNATIVSMRSVIASPKFQNAEMELPMALGKTISNETFVVDLAKMPHMLMAGATGQGKSVGLNAILTSLLYSKHPAEVKFVLVDPKKVELTLFNKIERHYLAKLPDSGDAIITDNTKVINTLNSLCIEMDNRYELLKDAMVRNIKEYNVKFKARKLNPENGHKFLPYIVLVVDEFADLIMTAGKEVETPIARLAQLARAIGIHLIIATQRPSVNVITGIIKANFPARIAFRVTSKIDSRTILDGQGADQLIGRGDMLFTQGNELRRLQCAFVDTPEVDKITEFIGSQKAYPEAHQLPAYEADDSGTGVDIDISERDKLFREAAEVIVTAQQGSASLLQRKLKLGYNRAGRIIDQLEAAGIVGPFEGSKARQVLVTDLAALDQLLNEE</sequence>
<keyword evidence="3" id="KW-1003">Cell membrane</keyword>
<dbReference type="GO" id="GO:0007059">
    <property type="term" value="P:chromosome segregation"/>
    <property type="evidence" value="ECO:0007669"/>
    <property type="project" value="UniProtKB-KW"/>
</dbReference>
<feature type="region of interest" description="Disordered" evidence="14">
    <location>
        <begin position="205"/>
        <end position="278"/>
    </location>
</feature>
<evidence type="ECO:0000256" key="6">
    <source>
        <dbReference type="ARBA" id="ARBA00022741"/>
    </source>
</evidence>
<evidence type="ECO:0000256" key="14">
    <source>
        <dbReference type="SAM" id="MobiDB-lite"/>
    </source>
</evidence>
<organism evidence="17 18">
    <name type="scientific">Salegentibacter salegens</name>
    <dbReference type="NCBI Taxonomy" id="143223"/>
    <lineage>
        <taxon>Bacteria</taxon>
        <taxon>Pseudomonadati</taxon>
        <taxon>Bacteroidota</taxon>
        <taxon>Flavobacteriia</taxon>
        <taxon>Flavobacteriales</taxon>
        <taxon>Flavobacteriaceae</taxon>
        <taxon>Salegentibacter</taxon>
    </lineage>
</organism>
<dbReference type="RefSeq" id="WP_079734381.1">
    <property type="nucleotide sequence ID" value="NZ_LT670848.1"/>
</dbReference>
<evidence type="ECO:0000256" key="10">
    <source>
        <dbReference type="ARBA" id="ARBA00023125"/>
    </source>
</evidence>
<feature type="transmembrane region" description="Helical" evidence="15">
    <location>
        <begin position="85"/>
        <end position="109"/>
    </location>
</feature>
<evidence type="ECO:0000256" key="8">
    <source>
        <dbReference type="ARBA" id="ARBA00022840"/>
    </source>
</evidence>
<evidence type="ECO:0000256" key="13">
    <source>
        <dbReference type="PROSITE-ProRule" id="PRU00289"/>
    </source>
</evidence>
<feature type="compositionally biased region" description="Acidic residues" evidence="14">
    <location>
        <begin position="262"/>
        <end position="278"/>
    </location>
</feature>
<dbReference type="InterPro" id="IPR025199">
    <property type="entry name" value="FtsK_4TM"/>
</dbReference>
<evidence type="ECO:0000313" key="18">
    <source>
        <dbReference type="Proteomes" id="UP000190235"/>
    </source>
</evidence>
<dbReference type="SUPFAM" id="SSF52540">
    <property type="entry name" value="P-loop containing nucleoside triphosphate hydrolases"/>
    <property type="match status" value="1"/>
</dbReference>
<dbReference type="InterPro" id="IPR041027">
    <property type="entry name" value="FtsK_alpha"/>
</dbReference>
<feature type="transmembrane region" description="Helical" evidence="15">
    <location>
        <begin position="29"/>
        <end position="51"/>
    </location>
</feature>
<keyword evidence="8 13" id="KW-0067">ATP-binding</keyword>
<dbReference type="AlphaFoldDB" id="A0A1M7JXJ5"/>
<evidence type="ECO:0000313" key="17">
    <source>
        <dbReference type="EMBL" id="SHM57759.1"/>
    </source>
</evidence>
<dbReference type="Gene3D" id="3.30.980.40">
    <property type="match status" value="1"/>
</dbReference>
<dbReference type="Pfam" id="PF17854">
    <property type="entry name" value="FtsK_alpha"/>
    <property type="match status" value="1"/>
</dbReference>
<dbReference type="SMART" id="SM00843">
    <property type="entry name" value="Ftsk_gamma"/>
    <property type="match status" value="1"/>
</dbReference>
<gene>
    <name evidence="17" type="ORF">SAMN05878281_1156</name>
</gene>
<feature type="compositionally biased region" description="Basic and acidic residues" evidence="14">
    <location>
        <begin position="220"/>
        <end position="251"/>
    </location>
</feature>
<dbReference type="GO" id="GO:0005886">
    <property type="term" value="C:plasma membrane"/>
    <property type="evidence" value="ECO:0007669"/>
    <property type="project" value="UniProtKB-SubCell"/>
</dbReference>
<dbReference type="InterPro" id="IPR050206">
    <property type="entry name" value="FtsK/SpoIIIE/SftA"/>
</dbReference>
<dbReference type="PANTHER" id="PTHR22683:SF41">
    <property type="entry name" value="DNA TRANSLOCASE FTSK"/>
    <property type="match status" value="1"/>
</dbReference>
<keyword evidence="10" id="KW-0238">DNA-binding</keyword>
<feature type="transmembrane region" description="Helical" evidence="15">
    <location>
        <begin position="160"/>
        <end position="180"/>
    </location>
</feature>
<keyword evidence="7" id="KW-0159">Chromosome partition</keyword>
<evidence type="ECO:0000256" key="12">
    <source>
        <dbReference type="ARBA" id="ARBA00023306"/>
    </source>
</evidence>
<keyword evidence="4" id="KW-0132">Cell division</keyword>
<feature type="transmembrane region" description="Helical" evidence="15">
    <location>
        <begin position="121"/>
        <end position="140"/>
    </location>
</feature>
<dbReference type="GO" id="GO:0051301">
    <property type="term" value="P:cell division"/>
    <property type="evidence" value="ECO:0007669"/>
    <property type="project" value="UniProtKB-KW"/>
</dbReference>
<evidence type="ECO:0000256" key="1">
    <source>
        <dbReference type="ARBA" id="ARBA00004651"/>
    </source>
</evidence>
<keyword evidence="11 15" id="KW-0472">Membrane</keyword>
<dbReference type="GO" id="GO:0005524">
    <property type="term" value="F:ATP binding"/>
    <property type="evidence" value="ECO:0007669"/>
    <property type="project" value="UniProtKB-UniRule"/>
</dbReference>
<feature type="domain" description="FtsK" evidence="16">
    <location>
        <begin position="437"/>
        <end position="641"/>
    </location>
</feature>
<evidence type="ECO:0000259" key="16">
    <source>
        <dbReference type="PROSITE" id="PS50901"/>
    </source>
</evidence>
<evidence type="ECO:0000256" key="2">
    <source>
        <dbReference type="ARBA" id="ARBA00006474"/>
    </source>
</evidence>
<comment type="subcellular location">
    <subcellularLocation>
        <location evidence="1">Cell membrane</location>
        <topology evidence="1">Multi-pass membrane protein</topology>
    </subcellularLocation>
</comment>
<evidence type="ECO:0000256" key="7">
    <source>
        <dbReference type="ARBA" id="ARBA00022829"/>
    </source>
</evidence>
<dbReference type="Pfam" id="PF01580">
    <property type="entry name" value="FtsK_SpoIIIE"/>
    <property type="match status" value="1"/>
</dbReference>
<keyword evidence="9 15" id="KW-1133">Transmembrane helix</keyword>
<dbReference type="Pfam" id="PF13491">
    <property type="entry name" value="FtsK_4TM"/>
    <property type="match status" value="1"/>
</dbReference>
<dbReference type="SUPFAM" id="SSF46785">
    <property type="entry name" value="Winged helix' DNA-binding domain"/>
    <property type="match status" value="1"/>
</dbReference>
<dbReference type="Gene3D" id="3.40.50.300">
    <property type="entry name" value="P-loop containing nucleotide triphosphate hydrolases"/>
    <property type="match status" value="1"/>
</dbReference>
<name>A0A1M7JXJ5_9FLAO</name>
<keyword evidence="6 13" id="KW-0547">Nucleotide-binding</keyword>
<dbReference type="STRING" id="143223.SAMN05878281_1156"/>